<feature type="compositionally biased region" description="Basic and acidic residues" evidence="1">
    <location>
        <begin position="307"/>
        <end position="318"/>
    </location>
</feature>
<feature type="region of interest" description="Disordered" evidence="1">
    <location>
        <begin position="270"/>
        <end position="328"/>
    </location>
</feature>
<name>A0A7J7LYG4_9MAGN</name>
<dbReference type="OrthoDB" id="1921166at2759"/>
<evidence type="ECO:0000256" key="1">
    <source>
        <dbReference type="SAM" id="MobiDB-lite"/>
    </source>
</evidence>
<feature type="region of interest" description="Disordered" evidence="1">
    <location>
        <begin position="219"/>
        <end position="241"/>
    </location>
</feature>
<organism evidence="2 3">
    <name type="scientific">Kingdonia uniflora</name>
    <dbReference type="NCBI Taxonomy" id="39325"/>
    <lineage>
        <taxon>Eukaryota</taxon>
        <taxon>Viridiplantae</taxon>
        <taxon>Streptophyta</taxon>
        <taxon>Embryophyta</taxon>
        <taxon>Tracheophyta</taxon>
        <taxon>Spermatophyta</taxon>
        <taxon>Magnoliopsida</taxon>
        <taxon>Ranunculales</taxon>
        <taxon>Circaeasteraceae</taxon>
        <taxon>Kingdonia</taxon>
    </lineage>
</organism>
<dbReference type="SUPFAM" id="SSF57850">
    <property type="entry name" value="RING/U-box"/>
    <property type="match status" value="1"/>
</dbReference>
<gene>
    <name evidence="2" type="ORF">GIB67_003017</name>
</gene>
<evidence type="ECO:0000313" key="3">
    <source>
        <dbReference type="Proteomes" id="UP000541444"/>
    </source>
</evidence>
<dbReference type="Proteomes" id="UP000541444">
    <property type="component" value="Unassembled WGS sequence"/>
</dbReference>
<accession>A0A7J7LYG4</accession>
<dbReference type="AlphaFoldDB" id="A0A7J7LYG4"/>
<dbReference type="InterPro" id="IPR013083">
    <property type="entry name" value="Znf_RING/FYVE/PHD"/>
</dbReference>
<dbReference type="PANTHER" id="PTHR31197">
    <property type="entry name" value="OS01G0612600 PROTEIN"/>
    <property type="match status" value="1"/>
</dbReference>
<evidence type="ECO:0000313" key="2">
    <source>
        <dbReference type="EMBL" id="KAF6147686.1"/>
    </source>
</evidence>
<feature type="compositionally biased region" description="Basic residues" evidence="1">
    <location>
        <begin position="319"/>
        <end position="328"/>
    </location>
</feature>
<sequence length="328" mass="37543">MSTGTRSIRRRLISRQYRSTPYPLSSRRWEVLDKDLNQKKNFSKALEKEDWLGATCSVCLEYPHNAVLLLCSSHDKGCRPYMCSTSCRHSNCLDQFEKAHTKVSSDAPIDKFNGTELTCPLCRGQVKGWTVVEAAREYLNAKKRCCMQDKCTFAGTYKELRKHVKRDHPLARTREVDPTLEDKWRRLVHERERDDVISTLRSSMPGAMVVGDYVIERNDNDFDSDDEDGEGEEGNENGNYERSLDDSNIWNFLFLVQAFGSAGNGLRRNERGSHHRLANGEGPPVLTDGIAVSSEGENDDGDSLSSHQRDRVMRLERSIRRRRHSRPS</sequence>
<keyword evidence="3" id="KW-1185">Reference proteome</keyword>
<dbReference type="Gene3D" id="3.30.40.10">
    <property type="entry name" value="Zinc/RING finger domain, C3HC4 (zinc finger)"/>
    <property type="match status" value="1"/>
</dbReference>
<proteinExistence type="predicted"/>
<dbReference type="EMBL" id="JACGCM010001883">
    <property type="protein sequence ID" value="KAF6147686.1"/>
    <property type="molecule type" value="Genomic_DNA"/>
</dbReference>
<dbReference type="PANTHER" id="PTHR31197:SF12">
    <property type="entry name" value="OS02G0770600 PROTEIN"/>
    <property type="match status" value="1"/>
</dbReference>
<reference evidence="2 3" key="1">
    <citation type="journal article" date="2020" name="IScience">
        <title>Genome Sequencing of the Endangered Kingdonia uniflora (Circaeasteraceae, Ranunculales) Reveals Potential Mechanisms of Evolutionary Specialization.</title>
        <authorList>
            <person name="Sun Y."/>
            <person name="Deng T."/>
            <person name="Zhang A."/>
            <person name="Moore M.J."/>
            <person name="Landis J.B."/>
            <person name="Lin N."/>
            <person name="Zhang H."/>
            <person name="Zhang X."/>
            <person name="Huang J."/>
            <person name="Zhang X."/>
            <person name="Sun H."/>
            <person name="Wang H."/>
        </authorList>
    </citation>
    <scope>NUCLEOTIDE SEQUENCE [LARGE SCALE GENOMIC DNA]</scope>
    <source>
        <strain evidence="2">TB1705</strain>
        <tissue evidence="2">Leaf</tissue>
    </source>
</reference>
<feature type="compositionally biased region" description="Acidic residues" evidence="1">
    <location>
        <begin position="221"/>
        <end position="235"/>
    </location>
</feature>
<protein>
    <submittedName>
        <fullName evidence="2">Uncharacterized protein</fullName>
    </submittedName>
</protein>
<dbReference type="InterPro" id="IPR012866">
    <property type="entry name" value="DUF1644"/>
</dbReference>
<comment type="caution">
    <text evidence="2">The sequence shown here is derived from an EMBL/GenBank/DDBJ whole genome shotgun (WGS) entry which is preliminary data.</text>
</comment>
<dbReference type="Pfam" id="PF07800">
    <property type="entry name" value="DUF1644"/>
    <property type="match status" value="1"/>
</dbReference>